<keyword evidence="6" id="KW-1185">Reference proteome</keyword>
<keyword evidence="3" id="KW-1133">Transmembrane helix</keyword>
<protein>
    <submittedName>
        <fullName evidence="5">Putative Voltage-dependent calcium channel type D subunit alpha-1</fullName>
    </submittedName>
</protein>
<evidence type="ECO:0000256" key="4">
    <source>
        <dbReference type="ARBA" id="ARBA00023136"/>
    </source>
</evidence>
<evidence type="ECO:0000256" key="2">
    <source>
        <dbReference type="ARBA" id="ARBA00022692"/>
    </source>
</evidence>
<comment type="caution">
    <text evidence="5">The sequence shown here is derived from an EMBL/GenBank/DDBJ whole genome shotgun (WGS) entry which is preliminary data.</text>
</comment>
<evidence type="ECO:0000313" key="5">
    <source>
        <dbReference type="EMBL" id="KZS08154.1"/>
    </source>
</evidence>
<gene>
    <name evidence="5" type="ORF">APZ42_027961</name>
</gene>
<reference evidence="5 6" key="1">
    <citation type="submission" date="2016-03" db="EMBL/GenBank/DDBJ databases">
        <title>EvidentialGene: Evidence-directed Construction of Genes on Genomes.</title>
        <authorList>
            <person name="Gilbert D.G."/>
            <person name="Choi J.-H."/>
            <person name="Mockaitis K."/>
            <person name="Colbourne J."/>
            <person name="Pfrender M."/>
        </authorList>
    </citation>
    <scope>NUCLEOTIDE SEQUENCE [LARGE SCALE GENOMIC DNA]</scope>
    <source>
        <strain evidence="5 6">Xinb3</strain>
        <tissue evidence="5">Complete organism</tissue>
    </source>
</reference>
<evidence type="ECO:0000313" key="6">
    <source>
        <dbReference type="Proteomes" id="UP000076858"/>
    </source>
</evidence>
<proteinExistence type="predicted"/>
<accession>A0A162D7Z6</accession>
<organism evidence="5 6">
    <name type="scientific">Daphnia magna</name>
    <dbReference type="NCBI Taxonomy" id="35525"/>
    <lineage>
        <taxon>Eukaryota</taxon>
        <taxon>Metazoa</taxon>
        <taxon>Ecdysozoa</taxon>
        <taxon>Arthropoda</taxon>
        <taxon>Crustacea</taxon>
        <taxon>Branchiopoda</taxon>
        <taxon>Diplostraca</taxon>
        <taxon>Cladocera</taxon>
        <taxon>Anomopoda</taxon>
        <taxon>Daphniidae</taxon>
        <taxon>Daphnia</taxon>
    </lineage>
</organism>
<dbReference type="Proteomes" id="UP000076858">
    <property type="component" value="Unassembled WGS sequence"/>
</dbReference>
<dbReference type="AlphaFoldDB" id="A0A162D7Z6"/>
<sequence length="112" mass="13070">MPFYLMSSFFFTFSYPNKNKNPAGVYVGARYRLQYYKQSVLYKETLHYMNTAFTALFSIECMLKIISFGVRVSRSSAMLSKRKLTSLHPPPSTHFTFSLLKQQKQKRTCLIA</sequence>
<dbReference type="Gene3D" id="1.20.120.350">
    <property type="entry name" value="Voltage-gated potassium channels. Chain C"/>
    <property type="match status" value="1"/>
</dbReference>
<name>A0A162D7Z6_9CRUS</name>
<evidence type="ECO:0000256" key="1">
    <source>
        <dbReference type="ARBA" id="ARBA00004141"/>
    </source>
</evidence>
<dbReference type="InterPro" id="IPR027359">
    <property type="entry name" value="Volt_channel_dom_sf"/>
</dbReference>
<dbReference type="EMBL" id="LRGB01002315">
    <property type="protein sequence ID" value="KZS08154.1"/>
    <property type="molecule type" value="Genomic_DNA"/>
</dbReference>
<dbReference type="GO" id="GO:0016020">
    <property type="term" value="C:membrane"/>
    <property type="evidence" value="ECO:0007669"/>
    <property type="project" value="UniProtKB-SubCell"/>
</dbReference>
<comment type="subcellular location">
    <subcellularLocation>
        <location evidence="1">Membrane</location>
        <topology evidence="1">Multi-pass membrane protein</topology>
    </subcellularLocation>
</comment>
<evidence type="ECO:0000256" key="3">
    <source>
        <dbReference type="ARBA" id="ARBA00022989"/>
    </source>
</evidence>
<keyword evidence="4" id="KW-0472">Membrane</keyword>
<keyword evidence="2" id="KW-0812">Transmembrane</keyword>